<dbReference type="GO" id="GO:0016787">
    <property type="term" value="F:hydrolase activity"/>
    <property type="evidence" value="ECO:0007669"/>
    <property type="project" value="UniProtKB-KW"/>
</dbReference>
<keyword evidence="9" id="KW-1185">Reference proteome</keyword>
<dbReference type="PROSITE" id="PS00690">
    <property type="entry name" value="DEAH_ATP_HELICASE"/>
    <property type="match status" value="1"/>
</dbReference>
<feature type="region of interest" description="Disordered" evidence="5">
    <location>
        <begin position="256"/>
        <end position="289"/>
    </location>
</feature>
<dbReference type="InterPro" id="IPR014001">
    <property type="entry name" value="Helicase_ATP-bd"/>
</dbReference>
<evidence type="ECO:0000256" key="6">
    <source>
        <dbReference type="SAM" id="Phobius"/>
    </source>
</evidence>
<dbReference type="SUPFAM" id="SSF52540">
    <property type="entry name" value="P-loop containing nucleoside triphosphate hydrolases"/>
    <property type="match status" value="1"/>
</dbReference>
<dbReference type="PROSITE" id="PS51192">
    <property type="entry name" value="HELICASE_ATP_BIND_1"/>
    <property type="match status" value="1"/>
</dbReference>
<dbReference type="GO" id="GO:0005524">
    <property type="term" value="F:ATP binding"/>
    <property type="evidence" value="ECO:0007669"/>
    <property type="project" value="InterPro"/>
</dbReference>
<dbReference type="Proteomes" id="UP000823749">
    <property type="component" value="Chromosome 10"/>
</dbReference>
<dbReference type="SMART" id="SM00487">
    <property type="entry name" value="DEXDc"/>
    <property type="match status" value="1"/>
</dbReference>
<keyword evidence="6" id="KW-0472">Membrane</keyword>
<keyword evidence="3" id="KW-0378">Hydrolase</keyword>
<dbReference type="GO" id="GO:0003724">
    <property type="term" value="F:RNA helicase activity"/>
    <property type="evidence" value="ECO:0007669"/>
    <property type="project" value="UniProtKB-EC"/>
</dbReference>
<comment type="catalytic activity">
    <reaction evidence="4">
        <text>ATP + H2O = ADP + phosphate + H(+)</text>
        <dbReference type="Rhea" id="RHEA:13065"/>
        <dbReference type="ChEBI" id="CHEBI:15377"/>
        <dbReference type="ChEBI" id="CHEBI:15378"/>
        <dbReference type="ChEBI" id="CHEBI:30616"/>
        <dbReference type="ChEBI" id="CHEBI:43474"/>
        <dbReference type="ChEBI" id="CHEBI:456216"/>
        <dbReference type="EC" id="3.6.4.13"/>
    </reaction>
</comment>
<name>A0AAV6IHI2_9ERIC</name>
<keyword evidence="6" id="KW-0812">Transmembrane</keyword>
<dbReference type="SMART" id="SM00382">
    <property type="entry name" value="AAA"/>
    <property type="match status" value="1"/>
</dbReference>
<dbReference type="InterPro" id="IPR027417">
    <property type="entry name" value="P-loop_NTPase"/>
</dbReference>
<accession>A0AAV6IHI2</accession>
<dbReference type="GO" id="GO:0005681">
    <property type="term" value="C:spliceosomal complex"/>
    <property type="evidence" value="ECO:0007669"/>
    <property type="project" value="UniProtKB-KW"/>
</dbReference>
<evidence type="ECO:0000256" key="1">
    <source>
        <dbReference type="ARBA" id="ARBA00012552"/>
    </source>
</evidence>
<dbReference type="InterPro" id="IPR011545">
    <property type="entry name" value="DEAD/DEAH_box_helicase_dom"/>
</dbReference>
<feature type="compositionally biased region" description="Basic and acidic residues" evidence="5">
    <location>
        <begin position="1"/>
        <end position="10"/>
    </location>
</feature>
<dbReference type="PANTHER" id="PTHR18934">
    <property type="entry name" value="ATP-DEPENDENT RNA HELICASE"/>
    <property type="match status" value="1"/>
</dbReference>
<dbReference type="AlphaFoldDB" id="A0AAV6IHI2"/>
<gene>
    <name evidence="8" type="ORF">RHGRI_028270</name>
</gene>
<proteinExistence type="predicted"/>
<dbReference type="InterPro" id="IPR003854">
    <property type="entry name" value="GASA"/>
</dbReference>
<evidence type="ECO:0000256" key="5">
    <source>
        <dbReference type="SAM" id="MobiDB-lite"/>
    </source>
</evidence>
<comment type="caution">
    <text evidence="8">The sequence shown here is derived from an EMBL/GenBank/DDBJ whole genome shotgun (WGS) entry which is preliminary data.</text>
</comment>
<evidence type="ECO:0000256" key="4">
    <source>
        <dbReference type="ARBA" id="ARBA00047984"/>
    </source>
</evidence>
<evidence type="ECO:0000313" key="9">
    <source>
        <dbReference type="Proteomes" id="UP000823749"/>
    </source>
</evidence>
<keyword evidence="2" id="KW-0747">Spliceosome</keyword>
<evidence type="ECO:0000313" key="8">
    <source>
        <dbReference type="EMBL" id="KAG5527315.1"/>
    </source>
</evidence>
<dbReference type="Gene3D" id="3.40.50.300">
    <property type="entry name" value="P-loop containing nucleotide triphosphate hydrolases"/>
    <property type="match status" value="2"/>
</dbReference>
<feature type="domain" description="Helicase ATP-binding" evidence="7">
    <location>
        <begin position="370"/>
        <end position="535"/>
    </location>
</feature>
<feature type="transmembrane region" description="Helical" evidence="6">
    <location>
        <begin position="95"/>
        <end position="120"/>
    </location>
</feature>
<feature type="compositionally biased region" description="Low complexity" evidence="5">
    <location>
        <begin position="273"/>
        <end position="283"/>
    </location>
</feature>
<dbReference type="InterPro" id="IPR003593">
    <property type="entry name" value="AAA+_ATPase"/>
</dbReference>
<dbReference type="GO" id="GO:0003723">
    <property type="term" value="F:RNA binding"/>
    <property type="evidence" value="ECO:0007669"/>
    <property type="project" value="TreeGrafter"/>
</dbReference>
<organism evidence="8 9">
    <name type="scientific">Rhododendron griersonianum</name>
    <dbReference type="NCBI Taxonomy" id="479676"/>
    <lineage>
        <taxon>Eukaryota</taxon>
        <taxon>Viridiplantae</taxon>
        <taxon>Streptophyta</taxon>
        <taxon>Embryophyta</taxon>
        <taxon>Tracheophyta</taxon>
        <taxon>Spermatophyta</taxon>
        <taxon>Magnoliopsida</taxon>
        <taxon>eudicotyledons</taxon>
        <taxon>Gunneridae</taxon>
        <taxon>Pentapetalae</taxon>
        <taxon>asterids</taxon>
        <taxon>Ericales</taxon>
        <taxon>Ericaceae</taxon>
        <taxon>Ericoideae</taxon>
        <taxon>Rhodoreae</taxon>
        <taxon>Rhododendron</taxon>
    </lineage>
</organism>
<evidence type="ECO:0000259" key="7">
    <source>
        <dbReference type="PROSITE" id="PS51192"/>
    </source>
</evidence>
<dbReference type="InterPro" id="IPR002464">
    <property type="entry name" value="DNA/RNA_helicase_DEAH_CS"/>
</dbReference>
<dbReference type="Pfam" id="PF02704">
    <property type="entry name" value="GASA"/>
    <property type="match status" value="1"/>
</dbReference>
<keyword evidence="2" id="KW-0507">mRNA processing</keyword>
<keyword evidence="2" id="KW-0508">mRNA splicing</keyword>
<feature type="region of interest" description="Disordered" evidence="5">
    <location>
        <begin position="1"/>
        <end position="53"/>
    </location>
</feature>
<keyword evidence="6" id="KW-1133">Transmembrane helix</keyword>
<dbReference type="PANTHER" id="PTHR18934:SF234">
    <property type="entry name" value="PRE-MRNA-SPLICING FACTOR ATP-DEPENDENT RNA HELICASE DEAH4-RELATED"/>
    <property type="match status" value="1"/>
</dbReference>
<dbReference type="FunFam" id="3.40.50.300:FF:001388">
    <property type="entry name" value="Probable pre-mRNA-splicing factor ATP-dependent RNA helicase DEAH4"/>
    <property type="match status" value="1"/>
</dbReference>
<dbReference type="EC" id="3.6.4.13" evidence="1"/>
<dbReference type="Pfam" id="PF00270">
    <property type="entry name" value="DEAD"/>
    <property type="match status" value="1"/>
</dbReference>
<evidence type="ECO:0000256" key="3">
    <source>
        <dbReference type="ARBA" id="ARBA00022801"/>
    </source>
</evidence>
<protein>
    <recommendedName>
        <fullName evidence="1">RNA helicase</fullName>
        <ecNumber evidence="1">3.6.4.13</ecNumber>
    </recommendedName>
</protein>
<evidence type="ECO:0000256" key="2">
    <source>
        <dbReference type="ARBA" id="ARBA00022728"/>
    </source>
</evidence>
<sequence>MAPPPEERPHSHPLIRAPPAHSPEKPRAPCPPPENHHYHHAPGKAPFHSPERHHYHHAPKYECRSRCEEHCKKDHHKKEEEEDEGRSIQLTQKTLTHLVVLVTMTRGVMVLLFACMLMVITARVSSLESDLAVAMHPPGMAPAYAPEKPPRMAPAYAPEKPHYPHAPEKAPVYPPTKAPVYPPTKSVAPTPEPEAPKRGCDGLCLDYCKSISTEKKRMCQRVCTECCAKCDCVPEKGATCKNWDVVLYHGVSSNDEESLTEVSGPSHSPVGAPAPAQAKLPAKAPAPVPSVKPPVLPPPPAKKPTQIECNPLCVGRCKLHSRKQVCLRACMTCCDRCKCVPPGTYGNREKCEPIDPMANLPILQFEEQIVETVERNPVVVIIGETGSGKSTQLSQILHKRGYTKSGRTIAVTQPRRVAAVSVSRRVAEELGVRFGEEVGYAIRFEDRASEKTCIKYLTDGVLLRESLSNPELSRYSVIILDEAHERSLNTDILLGLMKRLIKTRSSNLKVLITSATLEGEKVSRFFSDCPVLNVPGKLFPVEIRYSPERPASNLESCLKTAIDIHVREPEGDILIFMTGQDDIEKLVKKLEERVQSLEEGSCMDAEILPLHGSLPPELQVRVFFPPLRIAGDLSLLRTLLKHL</sequence>
<dbReference type="EMBL" id="JACTNZ010000010">
    <property type="protein sequence ID" value="KAG5527315.1"/>
    <property type="molecule type" value="Genomic_DNA"/>
</dbReference>
<reference evidence="8" key="1">
    <citation type="submission" date="2020-08" db="EMBL/GenBank/DDBJ databases">
        <title>Plant Genome Project.</title>
        <authorList>
            <person name="Zhang R.-G."/>
        </authorList>
    </citation>
    <scope>NUCLEOTIDE SEQUENCE</scope>
    <source>
        <strain evidence="8">WSP0</strain>
        <tissue evidence="8">Leaf</tissue>
    </source>
</reference>